<dbReference type="FunFam" id="3.30.200.20:FF:000576">
    <property type="entry name" value="CBN-SEK-1 protein"/>
    <property type="match status" value="1"/>
</dbReference>
<keyword evidence="3" id="KW-0067">ATP-binding</keyword>
<comment type="caution">
    <text evidence="6">The sequence shown here is derived from an EMBL/GenBank/DDBJ whole genome shotgun (WGS) entry which is preliminary data.</text>
</comment>
<dbReference type="Pfam" id="PF17862">
    <property type="entry name" value="AAA_lid_3"/>
    <property type="match status" value="2"/>
</dbReference>
<dbReference type="FunFam" id="3.40.50.300:FF:000149">
    <property type="entry name" value="Nuclear valosin-containing protein-like"/>
    <property type="match status" value="1"/>
</dbReference>
<dbReference type="GO" id="GO:0005634">
    <property type="term" value="C:nucleus"/>
    <property type="evidence" value="ECO:0007669"/>
    <property type="project" value="TreeGrafter"/>
</dbReference>
<dbReference type="GO" id="GO:0005524">
    <property type="term" value="F:ATP binding"/>
    <property type="evidence" value="ECO:0007669"/>
    <property type="project" value="UniProtKB-KW"/>
</dbReference>
<dbReference type="InterPro" id="IPR011009">
    <property type="entry name" value="Kinase-like_dom_sf"/>
</dbReference>
<dbReference type="InterPro" id="IPR050168">
    <property type="entry name" value="AAA_ATPase_domain"/>
</dbReference>
<proteinExistence type="inferred from homology"/>
<protein>
    <submittedName>
        <fullName evidence="6">Nuclear valosin-containing protein-like protein</fullName>
    </submittedName>
</protein>
<dbReference type="InterPro" id="IPR003960">
    <property type="entry name" value="ATPase_AAA_CS"/>
</dbReference>
<dbReference type="Gene3D" id="1.10.510.10">
    <property type="entry name" value="Transferase(Phosphotransferase) domain 1"/>
    <property type="match status" value="1"/>
</dbReference>
<dbReference type="GO" id="GO:0004672">
    <property type="term" value="F:protein kinase activity"/>
    <property type="evidence" value="ECO:0007669"/>
    <property type="project" value="InterPro"/>
</dbReference>
<dbReference type="AlphaFoldDB" id="A0A4V3SCI3"/>
<dbReference type="SUPFAM" id="SSF52540">
    <property type="entry name" value="P-loop containing nucleoside triphosphate hydrolases"/>
    <property type="match status" value="2"/>
</dbReference>
<reference evidence="6 7" key="1">
    <citation type="journal article" date="2019" name="Philos. Trans. R. Soc. Lond., B, Biol. Sci.">
        <title>Ant behaviour and brain gene expression of defending hosts depend on the ecological success of the intruding social parasite.</title>
        <authorList>
            <person name="Kaur R."/>
            <person name="Stoldt M."/>
            <person name="Jongepier E."/>
            <person name="Feldmeyer B."/>
            <person name="Menzel F."/>
            <person name="Bornberg-Bauer E."/>
            <person name="Foitzik S."/>
        </authorList>
    </citation>
    <scope>NUCLEOTIDE SEQUENCE [LARGE SCALE GENOMIC DNA]</scope>
    <source>
        <tissue evidence="6">Whole body</tissue>
    </source>
</reference>
<dbReference type="InterPro" id="IPR000719">
    <property type="entry name" value="Prot_kinase_dom"/>
</dbReference>
<evidence type="ECO:0000256" key="3">
    <source>
        <dbReference type="ARBA" id="ARBA00022840"/>
    </source>
</evidence>
<dbReference type="Pfam" id="PF00004">
    <property type="entry name" value="AAA"/>
    <property type="match status" value="2"/>
</dbReference>
<keyword evidence="2" id="KW-0547">Nucleotide-binding</keyword>
<dbReference type="Gene3D" id="1.10.8.60">
    <property type="match status" value="2"/>
</dbReference>
<evidence type="ECO:0000313" key="7">
    <source>
        <dbReference type="Proteomes" id="UP000310200"/>
    </source>
</evidence>
<dbReference type="EMBL" id="QBLH01000271">
    <property type="protein sequence ID" value="TGZ56884.1"/>
    <property type="molecule type" value="Genomic_DNA"/>
</dbReference>
<feature type="domain" description="Protein kinase" evidence="5">
    <location>
        <begin position="1"/>
        <end position="336"/>
    </location>
</feature>
<evidence type="ECO:0000256" key="4">
    <source>
        <dbReference type="SAM" id="MobiDB-lite"/>
    </source>
</evidence>
<dbReference type="InterPro" id="IPR003959">
    <property type="entry name" value="ATPase_AAA_core"/>
</dbReference>
<feature type="compositionally biased region" description="Basic and acidic residues" evidence="4">
    <location>
        <begin position="403"/>
        <end position="418"/>
    </location>
</feature>
<dbReference type="FunFam" id="3.40.50.300:FF:000600">
    <property type="entry name" value="Nuclear valosin-containing protein-like"/>
    <property type="match status" value="1"/>
</dbReference>
<dbReference type="SUPFAM" id="SSF56112">
    <property type="entry name" value="Protein kinase-like (PK-like)"/>
    <property type="match status" value="1"/>
</dbReference>
<dbReference type="GO" id="GO:0042254">
    <property type="term" value="P:ribosome biogenesis"/>
    <property type="evidence" value="ECO:0007669"/>
    <property type="project" value="TreeGrafter"/>
</dbReference>
<evidence type="ECO:0000313" key="6">
    <source>
        <dbReference type="EMBL" id="TGZ56884.1"/>
    </source>
</evidence>
<dbReference type="Gene3D" id="3.30.200.20">
    <property type="entry name" value="Phosphorylase Kinase, domain 1"/>
    <property type="match status" value="1"/>
</dbReference>
<keyword evidence="7" id="KW-1185">Reference proteome</keyword>
<dbReference type="SMART" id="SM00382">
    <property type="entry name" value="AAA"/>
    <property type="match status" value="2"/>
</dbReference>
<name>A0A4V3SCI3_9HYME</name>
<evidence type="ECO:0000256" key="1">
    <source>
        <dbReference type="ARBA" id="ARBA00006914"/>
    </source>
</evidence>
<dbReference type="PROSITE" id="PS00674">
    <property type="entry name" value="AAA"/>
    <property type="match status" value="2"/>
</dbReference>
<dbReference type="Gene3D" id="3.40.50.300">
    <property type="entry name" value="P-loop containing nucleotide triphosphate hydrolases"/>
    <property type="match status" value="2"/>
</dbReference>
<dbReference type="GO" id="GO:0003723">
    <property type="term" value="F:RNA binding"/>
    <property type="evidence" value="ECO:0007669"/>
    <property type="project" value="TreeGrafter"/>
</dbReference>
<dbReference type="PANTHER" id="PTHR23077:SF171">
    <property type="entry name" value="NUCLEAR VALOSIN-CONTAINING PROTEIN-LIKE"/>
    <property type="match status" value="1"/>
</dbReference>
<sequence length="1194" mass="131277">MYSRTFPIQATRVVETLLLLLRKSVCPGPKLKTSYIDNGVQLRYEDSEFHNAIASRDITSHDVPLISSGVLPNLRGRCNLSLIISCIMALRRGKRNLRLQVSDETPVPVTPPRNLDKRTTITIDEKTFVVEADDLETLCVLGRGAYGIVDKMRHKPSGTIMAVKRIAATVNTQEQKRLLMDLDISMRSSACPYTVQFYGALFREGDVWICMEVMDMSLDKFYTKVYKHGRAIPEDILGKVAFAPERIDPSGNPSQYDIRSDVWSLGISLVELATGKFPYESWGTPFEQLKQVVKDDAPKLPAGKFSSSFEEFINKCLMKNYTARPNYSQLLELDFVREHAQKDTNVAEFVGEILDLPENEQPSDSQRTSIGDMLLHMYKKTQYKQNGNSSDKELIDISSDDDGANKVDSSKPEKDVKTSEPGCTVAVESPPASVASTVATSKPETVVIAKPEQPINNAKQETAVAKPELSISKPVKLEKPEISETVKSKIPANEATKQPLVVEATRKRQRDKDNSNGQFSIAKRAKTLPITKSQVTLLDIGVSSKVLKTVCKLLFHMIHPKLYKHFGAPPPRGFLLHGPPGCGKTLLAHAVAGQLDMPLLKVAGPELVTGISGESEARIRELFEQALALAPCVVFVDEIDAVMPNRATAQREMERRIVAQLLSSLDELNFNENGDKVLVIGATNRPESLDPALRRAGRFDREVCLGIPDREARVKILAVHTKKVVLAPDVSLSTIASLTPGFVGADLVALIREAAMVAVDRVFEDLSRSKQETKLSEVTDVEKEADKQVEIPENSENLIETSTAAEVPATIENDLTVPKELPKGPTPEVAEMDVIQEPSTDLSALLAWLRTEPPLSSERLSTLCIEHSDFVTAVGIVQPSAKREGFATVPDVTWDDVGSLQDIRQELQTEILALVKYSEYCDILGITAASGVLLCGPPGCGKTLLAKAVANEAGINFISVKGPELLNMASFSVYVGESEKAVRQCFSRARNSTPCVIFFDEIDALCPKRTEGENSATARVVNQMLTEMDGVEGRQGVFLMAASNRPDIIDPAVLRPGRLDKILYVGLPNASDRVDILRAVTKNATRPKLASDVDLNQVAYDNRCEGYTGADLAALIREAGMEALKEIIAGFGKPEISMRHIFQAFDKVHPSDIKHYEKLSKLFSIRKNPDPEVTPMDTPLDAPIVDVVMEPMET</sequence>
<dbReference type="PROSITE" id="PS50011">
    <property type="entry name" value="PROTEIN_KINASE_DOM"/>
    <property type="match status" value="1"/>
</dbReference>
<evidence type="ECO:0000256" key="2">
    <source>
        <dbReference type="ARBA" id="ARBA00022741"/>
    </source>
</evidence>
<organism evidence="6 7">
    <name type="scientific">Temnothorax longispinosus</name>
    <dbReference type="NCBI Taxonomy" id="300112"/>
    <lineage>
        <taxon>Eukaryota</taxon>
        <taxon>Metazoa</taxon>
        <taxon>Ecdysozoa</taxon>
        <taxon>Arthropoda</taxon>
        <taxon>Hexapoda</taxon>
        <taxon>Insecta</taxon>
        <taxon>Pterygota</taxon>
        <taxon>Neoptera</taxon>
        <taxon>Endopterygota</taxon>
        <taxon>Hymenoptera</taxon>
        <taxon>Apocrita</taxon>
        <taxon>Aculeata</taxon>
        <taxon>Formicoidea</taxon>
        <taxon>Formicidae</taxon>
        <taxon>Myrmicinae</taxon>
        <taxon>Temnothorax</taxon>
    </lineage>
</organism>
<dbReference type="InterPro" id="IPR027417">
    <property type="entry name" value="P-loop_NTPase"/>
</dbReference>
<dbReference type="InterPro" id="IPR041569">
    <property type="entry name" value="AAA_lid_3"/>
</dbReference>
<dbReference type="PANTHER" id="PTHR23077">
    <property type="entry name" value="AAA-FAMILY ATPASE"/>
    <property type="match status" value="1"/>
</dbReference>
<dbReference type="Pfam" id="PF00069">
    <property type="entry name" value="Pkinase"/>
    <property type="match status" value="2"/>
</dbReference>
<dbReference type="GO" id="GO:0016887">
    <property type="term" value="F:ATP hydrolysis activity"/>
    <property type="evidence" value="ECO:0007669"/>
    <property type="project" value="InterPro"/>
</dbReference>
<dbReference type="Proteomes" id="UP000310200">
    <property type="component" value="Unassembled WGS sequence"/>
</dbReference>
<dbReference type="STRING" id="300112.A0A4V3SCI3"/>
<comment type="similarity">
    <text evidence="1">Belongs to the AAA ATPase family.</text>
</comment>
<dbReference type="InterPro" id="IPR003593">
    <property type="entry name" value="AAA+_ATPase"/>
</dbReference>
<accession>A0A4V3SCI3</accession>
<gene>
    <name evidence="6" type="ORF">DBV15_05348</name>
</gene>
<evidence type="ECO:0000259" key="5">
    <source>
        <dbReference type="PROSITE" id="PS50011"/>
    </source>
</evidence>
<dbReference type="GO" id="GO:1990275">
    <property type="term" value="F:preribosome binding"/>
    <property type="evidence" value="ECO:0007669"/>
    <property type="project" value="TreeGrafter"/>
</dbReference>
<feature type="region of interest" description="Disordered" evidence="4">
    <location>
        <begin position="384"/>
        <end position="429"/>
    </location>
</feature>